<dbReference type="GO" id="GO:0045504">
    <property type="term" value="F:dynein heavy chain binding"/>
    <property type="evidence" value="ECO:0007669"/>
    <property type="project" value="TreeGrafter"/>
</dbReference>
<evidence type="ECO:0000256" key="1">
    <source>
        <dbReference type="ARBA" id="ARBA00023054"/>
    </source>
</evidence>
<dbReference type="OrthoDB" id="273640at2759"/>
<dbReference type="VEuPathDB" id="TriTrypDB:ADEAN_000521400"/>
<protein>
    <submittedName>
        <fullName evidence="3">Axonemal dynein light chain, putative</fullName>
    </submittedName>
</protein>
<dbReference type="PANTHER" id="PTHR13183:SF3">
    <property type="entry name" value="KDA INNER DYNEIN ARM LIGHT CHAIN, AXONEMAL, PUTATIVE-RELATED"/>
    <property type="match status" value="1"/>
</dbReference>
<reference evidence="3 4" key="1">
    <citation type="submission" date="2020-08" db="EMBL/GenBank/DDBJ databases">
        <authorList>
            <person name="Newling K."/>
            <person name="Davey J."/>
            <person name="Forrester S."/>
        </authorList>
    </citation>
    <scope>NUCLEOTIDE SEQUENCE [LARGE SCALE GENOMIC DNA]</scope>
    <source>
        <strain evidence="4">Crithidia deanei Carvalho (ATCC PRA-265)</strain>
    </source>
</reference>
<dbReference type="Pfam" id="PF10211">
    <property type="entry name" value="Ax_dynein_light"/>
    <property type="match status" value="1"/>
</dbReference>
<dbReference type="AlphaFoldDB" id="A0A7G2CFS6"/>
<dbReference type="Proteomes" id="UP000515908">
    <property type="component" value="Chromosome 09"/>
</dbReference>
<dbReference type="GO" id="GO:0005930">
    <property type="term" value="C:axoneme"/>
    <property type="evidence" value="ECO:0007669"/>
    <property type="project" value="TreeGrafter"/>
</dbReference>
<evidence type="ECO:0000313" key="3">
    <source>
        <dbReference type="EMBL" id="CAD2217734.1"/>
    </source>
</evidence>
<dbReference type="PANTHER" id="PTHR13183">
    <property type="entry name" value="AXONEMAL INNER ARM DYNEIN LIGHT CHAIN 28"/>
    <property type="match status" value="1"/>
</dbReference>
<feature type="compositionally biased region" description="Basic and acidic residues" evidence="2">
    <location>
        <begin position="167"/>
        <end position="184"/>
    </location>
</feature>
<gene>
    <name evidence="3" type="ORF">ADEAN_000521400</name>
</gene>
<feature type="region of interest" description="Disordered" evidence="2">
    <location>
        <begin position="167"/>
        <end position="188"/>
    </location>
</feature>
<feature type="region of interest" description="Disordered" evidence="2">
    <location>
        <begin position="20"/>
        <end position="39"/>
    </location>
</feature>
<proteinExistence type="predicted"/>
<organism evidence="3 4">
    <name type="scientific">Angomonas deanei</name>
    <dbReference type="NCBI Taxonomy" id="59799"/>
    <lineage>
        <taxon>Eukaryota</taxon>
        <taxon>Discoba</taxon>
        <taxon>Euglenozoa</taxon>
        <taxon>Kinetoplastea</taxon>
        <taxon>Metakinetoplastina</taxon>
        <taxon>Trypanosomatida</taxon>
        <taxon>Trypanosomatidae</taxon>
        <taxon>Strigomonadinae</taxon>
        <taxon>Angomonas</taxon>
    </lineage>
</organism>
<evidence type="ECO:0000256" key="2">
    <source>
        <dbReference type="SAM" id="MobiDB-lite"/>
    </source>
</evidence>
<name>A0A7G2CFS6_9TRYP</name>
<dbReference type="InterPro" id="IPR019347">
    <property type="entry name" value="Axonemal_dynein_light_chain"/>
</dbReference>
<accession>A0A7G2CFS6</accession>
<evidence type="ECO:0000313" key="4">
    <source>
        <dbReference type="Proteomes" id="UP000515908"/>
    </source>
</evidence>
<sequence length="222" mass="25801">MRRANDPKKILYSIFPPQEVSEENVEEDSVSPDERKSTVVRVSAQPASREDVTALHRAMIQRLELRRAKPTGLCAIRREVYEDVFSEVIRQVTLEEPARGVLLQRLRDELHQSLLLHSNLRNRADYFASRKQNADRSSEEDLKKRIAALEAEKREIEARKAALRKQQAEMNKRYEQERFKRNKDEQEELQYLRRTNQQLSIRLKMETERVSGATGGGGATAE</sequence>
<keyword evidence="1" id="KW-0175">Coiled coil</keyword>
<keyword evidence="4" id="KW-1185">Reference proteome</keyword>
<dbReference type="EMBL" id="LR877153">
    <property type="protein sequence ID" value="CAD2217734.1"/>
    <property type="molecule type" value="Genomic_DNA"/>
</dbReference>
<feature type="compositionally biased region" description="Acidic residues" evidence="2">
    <location>
        <begin position="20"/>
        <end position="31"/>
    </location>
</feature>